<dbReference type="GO" id="GO:0020037">
    <property type="term" value="F:heme binding"/>
    <property type="evidence" value="ECO:0007669"/>
    <property type="project" value="InterPro"/>
</dbReference>
<feature type="domain" description="Cytochrome c" evidence="9">
    <location>
        <begin position="248"/>
        <end position="418"/>
    </location>
</feature>
<keyword evidence="6 7" id="KW-0408">Iron</keyword>
<feature type="region of interest" description="Disordered" evidence="8">
    <location>
        <begin position="1"/>
        <end position="23"/>
    </location>
</feature>
<keyword evidence="2 7" id="KW-0349">Heme</keyword>
<evidence type="ECO:0000259" key="9">
    <source>
        <dbReference type="PROSITE" id="PS51007"/>
    </source>
</evidence>
<keyword evidence="11" id="KW-1185">Reference proteome</keyword>
<dbReference type="InterPro" id="IPR051395">
    <property type="entry name" value="Cytochrome_c_Peroxidase/MauG"/>
</dbReference>
<keyword evidence="10" id="KW-0575">Peroxidase</keyword>
<feature type="region of interest" description="Disordered" evidence="8">
    <location>
        <begin position="289"/>
        <end position="308"/>
    </location>
</feature>
<dbReference type="GO" id="GO:0009055">
    <property type="term" value="F:electron transfer activity"/>
    <property type="evidence" value="ECO:0007669"/>
    <property type="project" value="InterPro"/>
</dbReference>
<dbReference type="EC" id="1.11.1.5" evidence="10"/>
<reference evidence="10 11" key="1">
    <citation type="submission" date="2023-10" db="EMBL/GenBank/DDBJ databases">
        <title>Description of Microbulbifer bruguierae sp. nov., isolated from the sediments of mangrove plant Bruguiera sexangula and comparative genomic analyses of the genus Microbulbifer.</title>
        <authorList>
            <person name="Long M."/>
        </authorList>
    </citation>
    <scope>NUCLEOTIDE SEQUENCE [LARGE SCALE GENOMIC DNA]</scope>
    <source>
        <strain evidence="10 11">SPO729</strain>
    </source>
</reference>
<evidence type="ECO:0000313" key="10">
    <source>
        <dbReference type="EMBL" id="WOX06078.1"/>
    </source>
</evidence>
<protein>
    <submittedName>
        <fullName evidence="10">Cytochrome c peroxidase</fullName>
        <ecNumber evidence="10">1.11.1.5</ecNumber>
    </submittedName>
</protein>
<dbReference type="Gene3D" id="1.10.760.10">
    <property type="entry name" value="Cytochrome c-like domain"/>
    <property type="match status" value="2"/>
</dbReference>
<gene>
    <name evidence="10" type="ORF">R5R33_02755</name>
</gene>
<accession>A0AAU0N182</accession>
<comment type="subcellular location">
    <subcellularLocation>
        <location evidence="1">Cell envelope</location>
    </subcellularLocation>
</comment>
<evidence type="ECO:0000313" key="11">
    <source>
        <dbReference type="Proteomes" id="UP001302477"/>
    </source>
</evidence>
<dbReference type="PANTHER" id="PTHR30600:SF10">
    <property type="entry name" value="BLL6722 PROTEIN"/>
    <property type="match status" value="1"/>
</dbReference>
<dbReference type="EMBL" id="CP137555">
    <property type="protein sequence ID" value="WOX06078.1"/>
    <property type="molecule type" value="Genomic_DNA"/>
</dbReference>
<dbReference type="GO" id="GO:0030313">
    <property type="term" value="C:cell envelope"/>
    <property type="evidence" value="ECO:0007669"/>
    <property type="project" value="UniProtKB-SubCell"/>
</dbReference>
<evidence type="ECO:0000256" key="2">
    <source>
        <dbReference type="ARBA" id="ARBA00022617"/>
    </source>
</evidence>
<evidence type="ECO:0000256" key="7">
    <source>
        <dbReference type="PROSITE-ProRule" id="PRU00433"/>
    </source>
</evidence>
<sequence length="455" mass="48562">MASEIQQHGLTGIPEPSHEPPDIQAPLAQLGMQLFFTKALSGNMDTACASCHHPSLAGGDALSLSVGVEADIPDLLGPGRTHSSGGTNFDGGPTVPRNAPSTFNIVFYRHSIFLDGRIELLADGTYRTPDSALGTEDPNAGDSLSAAQARFPVTSREEMRGFSFESDGNNSTAREQLALRLRGERPELPGSHWLAAFQQGFESPLGTAEELITYDNIAAALAAYQDSQLLVDNSWLAYLDGDLGAISDEAKQGALLFLRSPANGGAGCASCHSGDFFSDEQFHVLAMPQVGRGKGNDNGETTSDDFGRFRETGMETDRYAFRTPTLLNVATTGPWGHDGAYTTLEAVIRHHLDPQTAVDQYDLNQLEASVQIGDWFANTRLALAQLQALRAAGASALPRVELADTQIAQLQAFLNTLTDPCTSNRDCTGIWVPGESLSDPDGLRLSAVDINGDPL</sequence>
<dbReference type="Pfam" id="PF03150">
    <property type="entry name" value="CCP_MauG"/>
    <property type="match status" value="1"/>
</dbReference>
<dbReference type="InterPro" id="IPR036909">
    <property type="entry name" value="Cyt_c-like_dom_sf"/>
</dbReference>
<dbReference type="RefSeq" id="WP_318954538.1">
    <property type="nucleotide sequence ID" value="NZ_CP137555.1"/>
</dbReference>
<dbReference type="GO" id="GO:0004130">
    <property type="term" value="F:cytochrome-c peroxidase activity"/>
    <property type="evidence" value="ECO:0007669"/>
    <property type="project" value="UniProtKB-EC"/>
</dbReference>
<keyword evidence="4" id="KW-0732">Signal</keyword>
<evidence type="ECO:0000256" key="8">
    <source>
        <dbReference type="SAM" id="MobiDB-lite"/>
    </source>
</evidence>
<evidence type="ECO:0000256" key="5">
    <source>
        <dbReference type="ARBA" id="ARBA00023002"/>
    </source>
</evidence>
<dbReference type="Proteomes" id="UP001302477">
    <property type="component" value="Chromosome"/>
</dbReference>
<evidence type="ECO:0000256" key="6">
    <source>
        <dbReference type="ARBA" id="ARBA00023004"/>
    </source>
</evidence>
<keyword evidence="3 7" id="KW-0479">Metal-binding</keyword>
<dbReference type="GO" id="GO:0046872">
    <property type="term" value="F:metal ion binding"/>
    <property type="evidence" value="ECO:0007669"/>
    <property type="project" value="UniProtKB-KW"/>
</dbReference>
<dbReference type="KEGG" id="mpaf:R5R33_02755"/>
<organism evidence="10 11">
    <name type="scientific">Microbulbifer pacificus</name>
    <dbReference type="NCBI Taxonomy" id="407164"/>
    <lineage>
        <taxon>Bacteria</taxon>
        <taxon>Pseudomonadati</taxon>
        <taxon>Pseudomonadota</taxon>
        <taxon>Gammaproteobacteria</taxon>
        <taxon>Cellvibrionales</taxon>
        <taxon>Microbulbiferaceae</taxon>
        <taxon>Microbulbifer</taxon>
    </lineage>
</organism>
<dbReference type="InterPro" id="IPR004852">
    <property type="entry name" value="Di-haem_cyt_c_peroxidsae"/>
</dbReference>
<keyword evidence="5 10" id="KW-0560">Oxidoreductase</keyword>
<dbReference type="InterPro" id="IPR009056">
    <property type="entry name" value="Cyt_c-like_dom"/>
</dbReference>
<dbReference type="SUPFAM" id="SSF46626">
    <property type="entry name" value="Cytochrome c"/>
    <property type="match status" value="2"/>
</dbReference>
<dbReference type="AlphaFoldDB" id="A0AAU0N182"/>
<proteinExistence type="predicted"/>
<evidence type="ECO:0000256" key="1">
    <source>
        <dbReference type="ARBA" id="ARBA00004196"/>
    </source>
</evidence>
<evidence type="ECO:0000256" key="4">
    <source>
        <dbReference type="ARBA" id="ARBA00022729"/>
    </source>
</evidence>
<evidence type="ECO:0000256" key="3">
    <source>
        <dbReference type="ARBA" id="ARBA00022723"/>
    </source>
</evidence>
<dbReference type="PROSITE" id="PS51007">
    <property type="entry name" value="CYTC"/>
    <property type="match status" value="1"/>
</dbReference>
<name>A0AAU0N182_9GAMM</name>
<dbReference type="PANTHER" id="PTHR30600">
    <property type="entry name" value="CYTOCHROME C PEROXIDASE-RELATED"/>
    <property type="match status" value="1"/>
</dbReference>